<sequence length="156" mass="16751">MSDPVNAYLAAGQEHPQQAYGYAQPAYGQQQAYGHAQPAYGQQQAYGHAQPAYGQPVYALNPEIERIRSNASTARMLSFVSFLFGHLLLAGGMWFWTNKLVEEAKILGAPMDVMADVESARSAAKICSIIQIAIAAAVFLFLILMVIIGATAAANS</sequence>
<feature type="transmembrane region" description="Helical" evidence="1">
    <location>
        <begin position="76"/>
        <end position="96"/>
    </location>
</feature>
<name>A0A857A4J4_9ACTO</name>
<gene>
    <name evidence="2" type="ORF">FOC40_00485</name>
</gene>
<keyword evidence="1" id="KW-0812">Transmembrane</keyword>
<accession>A0A857A4J4</accession>
<organism evidence="2 3">
    <name type="scientific">Schaalia odontolytica</name>
    <dbReference type="NCBI Taxonomy" id="1660"/>
    <lineage>
        <taxon>Bacteria</taxon>
        <taxon>Bacillati</taxon>
        <taxon>Actinomycetota</taxon>
        <taxon>Actinomycetes</taxon>
        <taxon>Actinomycetales</taxon>
        <taxon>Actinomycetaceae</taxon>
        <taxon>Schaalia</taxon>
    </lineage>
</organism>
<reference evidence="2 3" key="1">
    <citation type="submission" date="2019-11" db="EMBL/GenBank/DDBJ databases">
        <title>FDA dAtabase for Regulatory Grade micrObial Sequences (FDA-ARGOS): Supporting development and validation of Infectious Disease Dx tests.</title>
        <authorList>
            <person name="Stonesifer R."/>
            <person name="Tallon L."/>
            <person name="Sadzewicz L."/>
            <person name="Vavikolanu K."/>
            <person name="Mehta A."/>
            <person name="Aluvathingal J."/>
            <person name="Nadendla S."/>
            <person name="Myers T."/>
            <person name="Yan Y."/>
            <person name="Sichtig H."/>
        </authorList>
    </citation>
    <scope>NUCLEOTIDE SEQUENCE [LARGE SCALE GENOMIC DNA]</scope>
    <source>
        <strain evidence="2 3">FDAARGOS_732</strain>
    </source>
</reference>
<evidence type="ECO:0000313" key="3">
    <source>
        <dbReference type="Proteomes" id="UP000424490"/>
    </source>
</evidence>
<dbReference type="RefSeq" id="WP_003796895.1">
    <property type="nucleotide sequence ID" value="NZ_CP046315.1"/>
</dbReference>
<evidence type="ECO:0008006" key="4">
    <source>
        <dbReference type="Google" id="ProtNLM"/>
    </source>
</evidence>
<dbReference type="AlphaFoldDB" id="A0A857A4J4"/>
<proteinExistence type="predicted"/>
<keyword evidence="1" id="KW-1133">Transmembrane helix</keyword>
<dbReference type="EMBL" id="CP046315">
    <property type="protein sequence ID" value="QGS10040.1"/>
    <property type="molecule type" value="Genomic_DNA"/>
</dbReference>
<protein>
    <recommendedName>
        <fullName evidence="4">Interferon-induced transmembrane protein</fullName>
    </recommendedName>
</protein>
<dbReference type="Proteomes" id="UP000424490">
    <property type="component" value="Chromosome"/>
</dbReference>
<feature type="transmembrane region" description="Helical" evidence="1">
    <location>
        <begin position="129"/>
        <end position="154"/>
    </location>
</feature>
<evidence type="ECO:0000313" key="2">
    <source>
        <dbReference type="EMBL" id="QGS10040.1"/>
    </source>
</evidence>
<evidence type="ECO:0000256" key="1">
    <source>
        <dbReference type="SAM" id="Phobius"/>
    </source>
</evidence>
<keyword evidence="1" id="KW-0472">Membrane</keyword>